<dbReference type="InterPro" id="IPR036388">
    <property type="entry name" value="WH-like_DNA-bd_sf"/>
</dbReference>
<dbReference type="Pfam" id="PF03861">
    <property type="entry name" value="ANTAR"/>
    <property type="match status" value="1"/>
</dbReference>
<dbReference type="PROSITE" id="PS50921">
    <property type="entry name" value="ANTAR"/>
    <property type="match status" value="1"/>
</dbReference>
<dbReference type="SMART" id="SM01012">
    <property type="entry name" value="ANTAR"/>
    <property type="match status" value="1"/>
</dbReference>
<evidence type="ECO:0000259" key="1">
    <source>
        <dbReference type="PROSITE" id="PS50921"/>
    </source>
</evidence>
<protein>
    <submittedName>
        <fullName evidence="2">Response regulator NasT</fullName>
    </submittedName>
</protein>
<dbReference type="EMBL" id="JAVDTR010000003">
    <property type="protein sequence ID" value="MDR6722908.1"/>
    <property type="molecule type" value="Genomic_DNA"/>
</dbReference>
<sequence>MRSLLVIRVQPTIAASSDATIPLTPEQLLTANGYHVQVTDSETEALKLISKAEASILHLSLADVEHWVHCLGKGRSDAPLLWWCAPDTAASSVESCEVETSFDGILTPSMAGSEIHWTLHFAARRYMERKQWEQERKQLQSRLEDRKWIDMAKAILCDLKQISESEAYDLLRKKAMDERKRMVDVATAIVKAHQLLQS</sequence>
<comment type="caution">
    <text evidence="2">The sequence shown here is derived from an EMBL/GenBank/DDBJ whole genome shotgun (WGS) entry which is preliminary data.</text>
</comment>
<gene>
    <name evidence="2" type="ORF">J2W91_001360</name>
</gene>
<name>A0AAP5H191_PAEAM</name>
<dbReference type="AlphaFoldDB" id="A0AAP5H191"/>
<proteinExistence type="predicted"/>
<evidence type="ECO:0000313" key="2">
    <source>
        <dbReference type="EMBL" id="MDR6722908.1"/>
    </source>
</evidence>
<feature type="domain" description="ANTAR" evidence="1">
    <location>
        <begin position="129"/>
        <end position="190"/>
    </location>
</feature>
<dbReference type="GO" id="GO:0003723">
    <property type="term" value="F:RNA binding"/>
    <property type="evidence" value="ECO:0007669"/>
    <property type="project" value="InterPro"/>
</dbReference>
<dbReference type="SUPFAM" id="SSF52172">
    <property type="entry name" value="CheY-like"/>
    <property type="match status" value="1"/>
</dbReference>
<dbReference type="Proteomes" id="UP001254832">
    <property type="component" value="Unassembled WGS sequence"/>
</dbReference>
<reference evidence="2" key="1">
    <citation type="submission" date="2023-07" db="EMBL/GenBank/DDBJ databases">
        <title>Sorghum-associated microbial communities from plants grown in Nebraska, USA.</title>
        <authorList>
            <person name="Schachtman D."/>
        </authorList>
    </citation>
    <scope>NUCLEOTIDE SEQUENCE</scope>
    <source>
        <strain evidence="2">BE80</strain>
    </source>
</reference>
<dbReference type="Gene3D" id="1.10.10.10">
    <property type="entry name" value="Winged helix-like DNA-binding domain superfamily/Winged helix DNA-binding domain"/>
    <property type="match status" value="1"/>
</dbReference>
<evidence type="ECO:0000313" key="3">
    <source>
        <dbReference type="Proteomes" id="UP001254832"/>
    </source>
</evidence>
<accession>A0AAP5H191</accession>
<dbReference type="InterPro" id="IPR011006">
    <property type="entry name" value="CheY-like_superfamily"/>
</dbReference>
<dbReference type="RefSeq" id="WP_145044800.1">
    <property type="nucleotide sequence ID" value="NZ_JAVDTR010000003.1"/>
</dbReference>
<organism evidence="2 3">
    <name type="scientific">Paenibacillus amylolyticus</name>
    <dbReference type="NCBI Taxonomy" id="1451"/>
    <lineage>
        <taxon>Bacteria</taxon>
        <taxon>Bacillati</taxon>
        <taxon>Bacillota</taxon>
        <taxon>Bacilli</taxon>
        <taxon>Bacillales</taxon>
        <taxon>Paenibacillaceae</taxon>
        <taxon>Paenibacillus</taxon>
    </lineage>
</organism>
<dbReference type="InterPro" id="IPR005561">
    <property type="entry name" value="ANTAR"/>
</dbReference>